<dbReference type="Proteomes" id="UP000076842">
    <property type="component" value="Unassembled WGS sequence"/>
</dbReference>
<accession>A0A165C343</accession>
<dbReference type="AlphaFoldDB" id="A0A165C343"/>
<feature type="region of interest" description="Disordered" evidence="1">
    <location>
        <begin position="197"/>
        <end position="216"/>
    </location>
</feature>
<protein>
    <submittedName>
        <fullName evidence="2">Uncharacterized protein</fullName>
    </submittedName>
</protein>
<reference evidence="2 3" key="1">
    <citation type="journal article" date="2016" name="Mol. Biol. Evol.">
        <title>Comparative Genomics of Early-Diverging Mushroom-Forming Fungi Provides Insights into the Origins of Lignocellulose Decay Capabilities.</title>
        <authorList>
            <person name="Nagy L.G."/>
            <person name="Riley R."/>
            <person name="Tritt A."/>
            <person name="Adam C."/>
            <person name="Daum C."/>
            <person name="Floudas D."/>
            <person name="Sun H."/>
            <person name="Yadav J.S."/>
            <person name="Pangilinan J."/>
            <person name="Larsson K.H."/>
            <person name="Matsuura K."/>
            <person name="Barry K."/>
            <person name="Labutti K."/>
            <person name="Kuo R."/>
            <person name="Ohm R.A."/>
            <person name="Bhattacharya S.S."/>
            <person name="Shirouzu T."/>
            <person name="Yoshinaga Y."/>
            <person name="Martin F.M."/>
            <person name="Grigoriev I.V."/>
            <person name="Hibbett D.S."/>
        </authorList>
    </citation>
    <scope>NUCLEOTIDE SEQUENCE [LARGE SCALE GENOMIC DNA]</scope>
    <source>
        <strain evidence="2 3">HHB12733</strain>
    </source>
</reference>
<name>A0A165C343_9BASI</name>
<gene>
    <name evidence="2" type="ORF">CALCODRAFT_513445</name>
</gene>
<dbReference type="EMBL" id="KV424214">
    <property type="protein sequence ID" value="KZT50177.1"/>
    <property type="molecule type" value="Genomic_DNA"/>
</dbReference>
<organism evidence="2 3">
    <name type="scientific">Calocera cornea HHB12733</name>
    <dbReference type="NCBI Taxonomy" id="1353952"/>
    <lineage>
        <taxon>Eukaryota</taxon>
        <taxon>Fungi</taxon>
        <taxon>Dikarya</taxon>
        <taxon>Basidiomycota</taxon>
        <taxon>Agaricomycotina</taxon>
        <taxon>Dacrymycetes</taxon>
        <taxon>Dacrymycetales</taxon>
        <taxon>Dacrymycetaceae</taxon>
        <taxon>Calocera</taxon>
    </lineage>
</organism>
<keyword evidence="3" id="KW-1185">Reference proteome</keyword>
<dbReference type="InParanoid" id="A0A165C343"/>
<sequence>MTLHPKERAKTDHAFDADLKSNSKITEAVFLLRRTHLAEPNVKFEKRYSRPIHRETVKDLKAACMSGVSRYKYRIALATPVSNMGPNCLAAIKGMVINPADRKTYKQLQGLNITDVLNFAGQHRQTSFLEFGVEFHANPKHAHVIGTGEPSYWLVVVYDQGRHIRVQSALERQANPIYKDFLLVRLFDGRATIDSKPKAENGDLQHIGRSSNASQPSEFVQVLARTAISKDRGTVTEPRHLAPVHDEVAPYVKPYLADALTSGPWFMLITPGSWSDDVRRLERRWGDVFHVLLKEFSPEHDRANDLEKFNVAAHWVLQTHQVELDASSSKYIDADTTQLSPTGIQLRTYLVW</sequence>
<evidence type="ECO:0000313" key="2">
    <source>
        <dbReference type="EMBL" id="KZT50177.1"/>
    </source>
</evidence>
<evidence type="ECO:0000313" key="3">
    <source>
        <dbReference type="Proteomes" id="UP000076842"/>
    </source>
</evidence>
<proteinExistence type="predicted"/>
<evidence type="ECO:0000256" key="1">
    <source>
        <dbReference type="SAM" id="MobiDB-lite"/>
    </source>
</evidence>